<comment type="subunit">
    <text evidence="1">Self-associates forming complexes of several hundred monomers.</text>
</comment>
<protein>
    <recommendedName>
        <fullName evidence="2">Regulatory protein zeste</fullName>
    </recommendedName>
</protein>
<dbReference type="Pfam" id="PF13873">
    <property type="entry name" value="Myb_DNA-bind_5"/>
    <property type="match status" value="1"/>
</dbReference>
<dbReference type="Gene3D" id="1.25.40.180">
    <property type="match status" value="1"/>
</dbReference>
<evidence type="ECO:0000259" key="6">
    <source>
        <dbReference type="Pfam" id="PF02847"/>
    </source>
</evidence>
<keyword evidence="4" id="KW-0804">Transcription</keyword>
<dbReference type="AlphaFoldDB" id="A0A653CTX7"/>
<proteinExistence type="predicted"/>
<sequence length="415" mass="48668">MAPNLHQSDDKADKLLLTPTAVEAENLLLKNSLEREQIRASYLADRFSYKKICHEDKVINLYTDAVLITTDQMERGFWRVFDDLPDISMDVPLAYIILDRFSYYFLFVSMTEKKNINNNNTLKQKLEHITYIKFWFELRNKIFCTFLPLRLLLLKETISPALEKILSDGILENKKTDSIVWKDKDQAWEKITRLFNSQTTEYPRTKESLRKFYDNKRDNREIFKTGGGVRERNNDDTTRDLLLDIVNTKSIFGLNTPFGGDAEEAINIEFDGNAGKAINNENAEVIGHSSITEEHSYGLKEPSKKSRINDNNKNTQCIMDNDRENMRGLSQELRHTWTSRRRPKLQQLHSSKLAEEYSELAKIKLDVFKTEKENLIKRECREEELFKLQKRKLELDIQLKEIELSTKRPSIENLV</sequence>
<gene>
    <name evidence="8" type="ORF">CALMAC_LOCUS11748</name>
</gene>
<evidence type="ECO:0000259" key="7">
    <source>
        <dbReference type="Pfam" id="PF13873"/>
    </source>
</evidence>
<keyword evidence="3" id="KW-0805">Transcription regulation</keyword>
<dbReference type="EMBL" id="CAACVG010008836">
    <property type="protein sequence ID" value="VEN51212.1"/>
    <property type="molecule type" value="Genomic_DNA"/>
</dbReference>
<feature type="domain" description="MI" evidence="6">
    <location>
        <begin position="64"/>
        <end position="101"/>
    </location>
</feature>
<keyword evidence="9" id="KW-1185">Reference proteome</keyword>
<evidence type="ECO:0000256" key="2">
    <source>
        <dbReference type="ARBA" id="ARBA00016807"/>
    </source>
</evidence>
<name>A0A653CTX7_CALMS</name>
<feature type="domain" description="Myb/SANT-like DNA-binding" evidence="7">
    <location>
        <begin position="169"/>
        <end position="220"/>
    </location>
</feature>
<comment type="function">
    <text evidence="5">Involved in transvection phenomena (= synapsis-dependent gene expression), where the synaptic pairing of chromosomes carrying genes with which zeste interacts influences the expression of these genes. Zeste binds to DNA and stimulates transcription from a nearby promoter.</text>
</comment>
<evidence type="ECO:0000256" key="4">
    <source>
        <dbReference type="ARBA" id="ARBA00023163"/>
    </source>
</evidence>
<dbReference type="InterPro" id="IPR003891">
    <property type="entry name" value="Initiation_fac_eIF4g_MI"/>
</dbReference>
<dbReference type="Pfam" id="PF02847">
    <property type="entry name" value="MA3"/>
    <property type="match status" value="1"/>
</dbReference>
<evidence type="ECO:0000313" key="9">
    <source>
        <dbReference type="Proteomes" id="UP000410492"/>
    </source>
</evidence>
<evidence type="ECO:0000256" key="5">
    <source>
        <dbReference type="ARBA" id="ARBA00025466"/>
    </source>
</evidence>
<dbReference type="InterPro" id="IPR028002">
    <property type="entry name" value="Myb_DNA-bind_5"/>
</dbReference>
<organism evidence="8 9">
    <name type="scientific">Callosobruchus maculatus</name>
    <name type="common">Southern cowpea weevil</name>
    <name type="synonym">Pulse bruchid</name>
    <dbReference type="NCBI Taxonomy" id="64391"/>
    <lineage>
        <taxon>Eukaryota</taxon>
        <taxon>Metazoa</taxon>
        <taxon>Ecdysozoa</taxon>
        <taxon>Arthropoda</taxon>
        <taxon>Hexapoda</taxon>
        <taxon>Insecta</taxon>
        <taxon>Pterygota</taxon>
        <taxon>Neoptera</taxon>
        <taxon>Endopterygota</taxon>
        <taxon>Coleoptera</taxon>
        <taxon>Polyphaga</taxon>
        <taxon>Cucujiformia</taxon>
        <taxon>Chrysomeloidea</taxon>
        <taxon>Chrysomelidae</taxon>
        <taxon>Bruchinae</taxon>
        <taxon>Bruchini</taxon>
        <taxon>Callosobruchus</taxon>
    </lineage>
</organism>
<evidence type="ECO:0000256" key="3">
    <source>
        <dbReference type="ARBA" id="ARBA00023015"/>
    </source>
</evidence>
<evidence type="ECO:0000313" key="8">
    <source>
        <dbReference type="EMBL" id="VEN51212.1"/>
    </source>
</evidence>
<evidence type="ECO:0000256" key="1">
    <source>
        <dbReference type="ARBA" id="ARBA00011764"/>
    </source>
</evidence>
<dbReference type="SUPFAM" id="SSF48371">
    <property type="entry name" value="ARM repeat"/>
    <property type="match status" value="1"/>
</dbReference>
<dbReference type="OrthoDB" id="6783928at2759"/>
<accession>A0A653CTX7</accession>
<dbReference type="Proteomes" id="UP000410492">
    <property type="component" value="Unassembled WGS sequence"/>
</dbReference>
<reference evidence="8 9" key="1">
    <citation type="submission" date="2019-01" db="EMBL/GenBank/DDBJ databases">
        <authorList>
            <person name="Sayadi A."/>
        </authorList>
    </citation>
    <scope>NUCLEOTIDE SEQUENCE [LARGE SCALE GENOMIC DNA]</scope>
</reference>
<dbReference type="InterPro" id="IPR016024">
    <property type="entry name" value="ARM-type_fold"/>
</dbReference>